<dbReference type="InterPro" id="IPR036366">
    <property type="entry name" value="PGBDSf"/>
</dbReference>
<feature type="domain" description="Peptidoglycan binding-like" evidence="1">
    <location>
        <begin position="69"/>
        <end position="120"/>
    </location>
</feature>
<evidence type="ECO:0000313" key="3">
    <source>
        <dbReference type="Proteomes" id="UP000198318"/>
    </source>
</evidence>
<dbReference type="SUPFAM" id="SSF47090">
    <property type="entry name" value="PGBD-like"/>
    <property type="match status" value="1"/>
</dbReference>
<dbReference type="EMBL" id="FZOR01000006">
    <property type="protein sequence ID" value="SNS57496.1"/>
    <property type="molecule type" value="Genomic_DNA"/>
</dbReference>
<evidence type="ECO:0000259" key="1">
    <source>
        <dbReference type="Pfam" id="PF01471"/>
    </source>
</evidence>
<organism evidence="2 3">
    <name type="scientific">Actinomadura meyerae</name>
    <dbReference type="NCBI Taxonomy" id="240840"/>
    <lineage>
        <taxon>Bacteria</taxon>
        <taxon>Bacillati</taxon>
        <taxon>Actinomycetota</taxon>
        <taxon>Actinomycetes</taxon>
        <taxon>Streptosporangiales</taxon>
        <taxon>Thermomonosporaceae</taxon>
        <taxon>Actinomadura</taxon>
    </lineage>
</organism>
<name>A0A239FKR2_9ACTN</name>
<protein>
    <submittedName>
        <fullName evidence="2">Putative peptidoglycan binding domain-containing protein</fullName>
    </submittedName>
</protein>
<dbReference type="Gene3D" id="1.10.101.10">
    <property type="entry name" value="PGBD-like superfamily/PGBD"/>
    <property type="match status" value="1"/>
</dbReference>
<evidence type="ECO:0000313" key="2">
    <source>
        <dbReference type="EMBL" id="SNS57496.1"/>
    </source>
</evidence>
<gene>
    <name evidence="2" type="ORF">SAMN05443665_100666</name>
</gene>
<proteinExistence type="predicted"/>
<sequence>MNQDVMGTAGAASEYAAPAQWAPWSQRGFGGKHRRPRRSIAQLVKGMPPFPRRTLKYAGPGTPIMHGMDVEQWQRQACKKGYTLRVDGWYGPRSSKVAKSLQRRAGLVDDGEIDAMTWAATWD</sequence>
<reference evidence="2 3" key="1">
    <citation type="submission" date="2017-06" db="EMBL/GenBank/DDBJ databases">
        <authorList>
            <person name="Kim H.J."/>
            <person name="Triplett B.A."/>
        </authorList>
    </citation>
    <scope>NUCLEOTIDE SEQUENCE [LARGE SCALE GENOMIC DNA]</scope>
    <source>
        <strain evidence="2 3">DSM 44715</strain>
    </source>
</reference>
<dbReference type="InterPro" id="IPR036365">
    <property type="entry name" value="PGBD-like_sf"/>
</dbReference>
<dbReference type="AlphaFoldDB" id="A0A239FKR2"/>
<accession>A0A239FKR2</accession>
<dbReference type="RefSeq" id="WP_179271443.1">
    <property type="nucleotide sequence ID" value="NZ_FZOR01000006.1"/>
</dbReference>
<keyword evidence="3" id="KW-1185">Reference proteome</keyword>
<dbReference type="Pfam" id="PF01471">
    <property type="entry name" value="PG_binding_1"/>
    <property type="match status" value="1"/>
</dbReference>
<dbReference type="InterPro" id="IPR002477">
    <property type="entry name" value="Peptidoglycan-bd-like"/>
</dbReference>
<dbReference type="Proteomes" id="UP000198318">
    <property type="component" value="Unassembled WGS sequence"/>
</dbReference>